<dbReference type="EMBL" id="CP157743">
    <property type="protein sequence ID" value="XBS21044.1"/>
    <property type="molecule type" value="Genomic_DNA"/>
</dbReference>
<dbReference type="AlphaFoldDB" id="A0AAU7NVR4"/>
<proteinExistence type="inferred from homology"/>
<dbReference type="HAMAP" id="MF_01866">
    <property type="entry name" value="UPF0745"/>
    <property type="match status" value="1"/>
</dbReference>
<protein>
    <recommendedName>
        <fullName evidence="1">YcgL domain-containing protein Q9L42_002690</fullName>
    </recommendedName>
</protein>
<feature type="domain" description="YcgL" evidence="2">
    <location>
        <begin position="1"/>
        <end position="87"/>
    </location>
</feature>
<evidence type="ECO:0000256" key="1">
    <source>
        <dbReference type="HAMAP-Rule" id="MF_01866"/>
    </source>
</evidence>
<accession>A0AAU7NVR4</accession>
<dbReference type="PANTHER" id="PTHR38109:SF1">
    <property type="entry name" value="PROTEIN YCGL"/>
    <property type="match status" value="1"/>
</dbReference>
<dbReference type="PROSITE" id="PS51648">
    <property type="entry name" value="YCGL"/>
    <property type="match status" value="1"/>
</dbReference>
<organism evidence="3 4">
    <name type="scientific">Methylomarinum roseum</name>
    <dbReference type="NCBI Taxonomy" id="3067653"/>
    <lineage>
        <taxon>Bacteria</taxon>
        <taxon>Pseudomonadati</taxon>
        <taxon>Pseudomonadota</taxon>
        <taxon>Gammaproteobacteria</taxon>
        <taxon>Methylococcales</taxon>
        <taxon>Methylococcaceae</taxon>
        <taxon>Methylomarinum</taxon>
    </lineage>
</organism>
<sequence length="90" mass="10436">MQCYIYKSLVKDELYLYLNKKDDFSDIPEALFKSFGRLQFVMELELTADRKLAREDVNKVMTSLSNKGFFVQMPPTVLPDALAVQNSKLH</sequence>
<reference evidence="3 4" key="1">
    <citation type="journal article" date="2024" name="Microbiology">
        <title>Methylomarinum rosea sp. nov., a novel halophilic methanotrophic bacterium from the hypersaline Lake Elton.</title>
        <authorList>
            <person name="Suleimanov R.Z."/>
            <person name="Oshkin I.Y."/>
            <person name="Danilova O.V."/>
            <person name="Suzina N.E."/>
            <person name="Dedysh S.N."/>
        </authorList>
    </citation>
    <scope>NUCLEOTIDE SEQUENCE [LARGE SCALE GENOMIC DNA]</scope>
    <source>
        <strain evidence="3 4">Ch1-1</strain>
    </source>
</reference>
<keyword evidence="4" id="KW-1185">Reference proteome</keyword>
<evidence type="ECO:0000313" key="4">
    <source>
        <dbReference type="Proteomes" id="UP001225378"/>
    </source>
</evidence>
<name>A0AAU7NVR4_9GAMM</name>
<dbReference type="Proteomes" id="UP001225378">
    <property type="component" value="Chromosome"/>
</dbReference>
<evidence type="ECO:0000313" key="3">
    <source>
        <dbReference type="EMBL" id="XBS21044.1"/>
    </source>
</evidence>
<dbReference type="RefSeq" id="WP_349431845.1">
    <property type="nucleotide sequence ID" value="NZ_CP157743.1"/>
</dbReference>
<dbReference type="SUPFAM" id="SSF160191">
    <property type="entry name" value="YcgL-like"/>
    <property type="match status" value="1"/>
</dbReference>
<evidence type="ECO:0000259" key="2">
    <source>
        <dbReference type="PROSITE" id="PS51648"/>
    </source>
</evidence>
<dbReference type="PANTHER" id="PTHR38109">
    <property type="entry name" value="PROTEIN YCGL"/>
    <property type="match status" value="1"/>
</dbReference>
<dbReference type="Gene3D" id="3.10.510.20">
    <property type="entry name" value="YcgL domain"/>
    <property type="match status" value="1"/>
</dbReference>
<dbReference type="Pfam" id="PF05166">
    <property type="entry name" value="YcgL"/>
    <property type="match status" value="1"/>
</dbReference>
<gene>
    <name evidence="3" type="ORF">Q9L42_002690</name>
</gene>
<dbReference type="KEGG" id="mech:Q9L42_002690"/>
<dbReference type="InterPro" id="IPR038068">
    <property type="entry name" value="YcgL-like_sf"/>
</dbReference>
<dbReference type="InterPro" id="IPR027354">
    <property type="entry name" value="YcgL_dom"/>
</dbReference>